<organism evidence="1 2">
    <name type="scientific">Oryza sativa subsp. indica</name>
    <name type="common">Rice</name>
    <dbReference type="NCBI Taxonomy" id="39946"/>
    <lineage>
        <taxon>Eukaryota</taxon>
        <taxon>Viridiplantae</taxon>
        <taxon>Streptophyta</taxon>
        <taxon>Embryophyta</taxon>
        <taxon>Tracheophyta</taxon>
        <taxon>Spermatophyta</taxon>
        <taxon>Magnoliopsida</taxon>
        <taxon>Liliopsida</taxon>
        <taxon>Poales</taxon>
        <taxon>Poaceae</taxon>
        <taxon>BOP clade</taxon>
        <taxon>Oryzoideae</taxon>
        <taxon>Oryzeae</taxon>
        <taxon>Oryzinae</taxon>
        <taxon>Oryza</taxon>
        <taxon>Oryza sativa</taxon>
    </lineage>
</organism>
<evidence type="ECO:0000313" key="2">
    <source>
        <dbReference type="Proteomes" id="UP000007015"/>
    </source>
</evidence>
<reference evidence="1 2" key="1">
    <citation type="journal article" date="2005" name="PLoS Biol.">
        <title>The genomes of Oryza sativa: a history of duplications.</title>
        <authorList>
            <person name="Yu J."/>
            <person name="Wang J."/>
            <person name="Lin W."/>
            <person name="Li S."/>
            <person name="Li H."/>
            <person name="Zhou J."/>
            <person name="Ni P."/>
            <person name="Dong W."/>
            <person name="Hu S."/>
            <person name="Zeng C."/>
            <person name="Zhang J."/>
            <person name="Zhang Y."/>
            <person name="Li R."/>
            <person name="Xu Z."/>
            <person name="Li S."/>
            <person name="Li X."/>
            <person name="Zheng H."/>
            <person name="Cong L."/>
            <person name="Lin L."/>
            <person name="Yin J."/>
            <person name="Geng J."/>
            <person name="Li G."/>
            <person name="Shi J."/>
            <person name="Liu J."/>
            <person name="Lv H."/>
            <person name="Li J."/>
            <person name="Wang J."/>
            <person name="Deng Y."/>
            <person name="Ran L."/>
            <person name="Shi X."/>
            <person name="Wang X."/>
            <person name="Wu Q."/>
            <person name="Li C."/>
            <person name="Ren X."/>
            <person name="Wang J."/>
            <person name="Wang X."/>
            <person name="Li D."/>
            <person name="Liu D."/>
            <person name="Zhang X."/>
            <person name="Ji Z."/>
            <person name="Zhao W."/>
            <person name="Sun Y."/>
            <person name="Zhang Z."/>
            <person name="Bao J."/>
            <person name="Han Y."/>
            <person name="Dong L."/>
            <person name="Ji J."/>
            <person name="Chen P."/>
            <person name="Wu S."/>
            <person name="Liu J."/>
            <person name="Xiao Y."/>
            <person name="Bu D."/>
            <person name="Tan J."/>
            <person name="Yang L."/>
            <person name="Ye C."/>
            <person name="Zhang J."/>
            <person name="Xu J."/>
            <person name="Zhou Y."/>
            <person name="Yu Y."/>
            <person name="Zhang B."/>
            <person name="Zhuang S."/>
            <person name="Wei H."/>
            <person name="Liu B."/>
            <person name="Lei M."/>
            <person name="Yu H."/>
            <person name="Li Y."/>
            <person name="Xu H."/>
            <person name="Wei S."/>
            <person name="He X."/>
            <person name="Fang L."/>
            <person name="Zhang Z."/>
            <person name="Zhang Y."/>
            <person name="Huang X."/>
            <person name="Su Z."/>
            <person name="Tong W."/>
            <person name="Li J."/>
            <person name="Tong Z."/>
            <person name="Li S."/>
            <person name="Ye J."/>
            <person name="Wang L."/>
            <person name="Fang L."/>
            <person name="Lei T."/>
            <person name="Chen C."/>
            <person name="Chen H."/>
            <person name="Xu Z."/>
            <person name="Li H."/>
            <person name="Huang H."/>
            <person name="Zhang F."/>
            <person name="Xu H."/>
            <person name="Li N."/>
            <person name="Zhao C."/>
            <person name="Li S."/>
            <person name="Dong L."/>
            <person name="Huang Y."/>
            <person name="Li L."/>
            <person name="Xi Y."/>
            <person name="Qi Q."/>
            <person name="Li W."/>
            <person name="Zhang B."/>
            <person name="Hu W."/>
            <person name="Zhang Y."/>
            <person name="Tian X."/>
            <person name="Jiao Y."/>
            <person name="Liang X."/>
            <person name="Jin J."/>
            <person name="Gao L."/>
            <person name="Zheng W."/>
            <person name="Hao B."/>
            <person name="Liu S."/>
            <person name="Wang W."/>
            <person name="Yuan L."/>
            <person name="Cao M."/>
            <person name="McDermott J."/>
            <person name="Samudrala R."/>
            <person name="Wang J."/>
            <person name="Wong G.K."/>
            <person name="Yang H."/>
        </authorList>
    </citation>
    <scope>NUCLEOTIDE SEQUENCE [LARGE SCALE GENOMIC DNA]</scope>
    <source>
        <strain evidence="2">cv. 93-11</strain>
    </source>
</reference>
<accession>B8BK94</accession>
<evidence type="ECO:0000313" key="1">
    <source>
        <dbReference type="EMBL" id="EEC68080.1"/>
    </source>
</evidence>
<sequence length="203" mass="23000">MASLEMAESQAGHPAVTCSPRVLYVKLPPMAHLGMRVHVRQLTSTTAPLPLHQRTCGGDGRLLTLLVSLRLRRSIRSLLLHLRNSNSRRRRREAFAAGLRWRGGRASSPWRHRRGKREKYRLHPKRIWGKLTTCDEEEQGNEATPEHQQEHLLLSLHLLASCPYPIGEQGDSALRITSGLELIDAGAFTQDVGASMREDQRRR</sequence>
<dbReference type="Gramene" id="BGIOSGA035194-TA">
    <property type="protein sequence ID" value="BGIOSGA035194-PA"/>
    <property type="gene ID" value="BGIOSGA035194"/>
</dbReference>
<protein>
    <submittedName>
        <fullName evidence="1">Uncharacterized protein</fullName>
    </submittedName>
</protein>
<gene>
    <name evidence="1" type="ORF">OsI_35946</name>
</gene>
<name>B8BK94_ORYSI</name>
<dbReference type="AlphaFoldDB" id="B8BK94"/>
<keyword evidence="2" id="KW-1185">Reference proteome</keyword>
<dbReference type="Proteomes" id="UP000007015">
    <property type="component" value="Chromosome 11"/>
</dbReference>
<dbReference type="HOGENOM" id="CLU_1350837_0_0_1"/>
<dbReference type="EMBL" id="CM000136">
    <property type="protein sequence ID" value="EEC68080.1"/>
    <property type="molecule type" value="Genomic_DNA"/>
</dbReference>
<proteinExistence type="predicted"/>